<name>A0A4Y2UN88_ARAVE</name>
<dbReference type="OrthoDB" id="4843387at2759"/>
<accession>A0A4Y2UN88</accession>
<dbReference type="EMBL" id="BGPR01037872">
    <property type="protein sequence ID" value="GBO13591.1"/>
    <property type="molecule type" value="Genomic_DNA"/>
</dbReference>
<proteinExistence type="predicted"/>
<evidence type="ECO:0000313" key="3">
    <source>
        <dbReference type="Proteomes" id="UP000499080"/>
    </source>
</evidence>
<protein>
    <submittedName>
        <fullName evidence="2">Uncharacterized protein</fullName>
    </submittedName>
</protein>
<dbReference type="Proteomes" id="UP000499080">
    <property type="component" value="Unassembled WGS sequence"/>
</dbReference>
<sequence length="102" mass="11159">MVLVGISLGHHTNSHGLHGETITALKYRDEILNPSVRPYAGPIVEGSKIRKQVVKFKGKKNPLLPGEVILMNARLLLLMDSSKVSFALSKSSRGLNILNCKI</sequence>
<reference evidence="2 3" key="1">
    <citation type="journal article" date="2019" name="Sci. Rep.">
        <title>Orb-weaving spider Araneus ventricosus genome elucidates the spidroin gene catalogue.</title>
        <authorList>
            <person name="Kono N."/>
            <person name="Nakamura H."/>
            <person name="Ohtoshi R."/>
            <person name="Moran D.A.P."/>
            <person name="Shinohara A."/>
            <person name="Yoshida Y."/>
            <person name="Fujiwara M."/>
            <person name="Mori M."/>
            <person name="Tomita M."/>
            <person name="Arakawa K."/>
        </authorList>
    </citation>
    <scope>NUCLEOTIDE SEQUENCE [LARGE SCALE GENOMIC DNA]</scope>
</reference>
<comment type="caution">
    <text evidence="2">The sequence shown here is derived from an EMBL/GenBank/DDBJ whole genome shotgun (WGS) entry which is preliminary data.</text>
</comment>
<evidence type="ECO:0000313" key="2">
    <source>
        <dbReference type="EMBL" id="GBO13591.1"/>
    </source>
</evidence>
<keyword evidence="3" id="KW-1185">Reference proteome</keyword>
<dbReference type="AlphaFoldDB" id="A0A4Y2UN88"/>
<evidence type="ECO:0000313" key="1">
    <source>
        <dbReference type="EMBL" id="GBO13587.1"/>
    </source>
</evidence>
<organism evidence="2 3">
    <name type="scientific">Araneus ventricosus</name>
    <name type="common">Orbweaver spider</name>
    <name type="synonym">Epeira ventricosa</name>
    <dbReference type="NCBI Taxonomy" id="182803"/>
    <lineage>
        <taxon>Eukaryota</taxon>
        <taxon>Metazoa</taxon>
        <taxon>Ecdysozoa</taxon>
        <taxon>Arthropoda</taxon>
        <taxon>Chelicerata</taxon>
        <taxon>Arachnida</taxon>
        <taxon>Araneae</taxon>
        <taxon>Araneomorphae</taxon>
        <taxon>Entelegynae</taxon>
        <taxon>Araneoidea</taxon>
        <taxon>Araneidae</taxon>
        <taxon>Araneus</taxon>
    </lineage>
</organism>
<gene>
    <name evidence="2" type="ORF">AVEN_201504_1</name>
    <name evidence="1" type="ORF">AVEN_273091_1</name>
</gene>
<dbReference type="EMBL" id="BGPR01037870">
    <property type="protein sequence ID" value="GBO13587.1"/>
    <property type="molecule type" value="Genomic_DNA"/>
</dbReference>